<keyword evidence="8 9" id="KW-0413">Isomerase</keyword>
<reference evidence="11 12" key="1">
    <citation type="submission" date="2024-09" db="EMBL/GenBank/DDBJ databases">
        <authorList>
            <person name="Sun Q."/>
            <person name="Mori K."/>
        </authorList>
    </citation>
    <scope>NUCLEOTIDE SEQUENCE [LARGE SCALE GENOMIC DNA]</scope>
    <source>
        <strain evidence="11 12">CCM 7659</strain>
    </source>
</reference>
<evidence type="ECO:0000259" key="10">
    <source>
        <dbReference type="Pfam" id="PF00697"/>
    </source>
</evidence>
<name>A0ABV5JS64_9ACTN</name>
<evidence type="ECO:0000256" key="8">
    <source>
        <dbReference type="ARBA" id="ARBA00023235"/>
    </source>
</evidence>
<keyword evidence="12" id="KW-1185">Reference proteome</keyword>
<comment type="pathway">
    <text evidence="2 9">Amino-acid biosynthesis; L-tryptophan biosynthesis; L-tryptophan from chorismate: step 3/5.</text>
</comment>
<dbReference type="InterPro" id="IPR044643">
    <property type="entry name" value="TrpF_fam"/>
</dbReference>
<keyword evidence="6 9" id="KW-0822">Tryptophan biosynthesis</keyword>
<evidence type="ECO:0000256" key="4">
    <source>
        <dbReference type="ARBA" id="ARBA00022272"/>
    </source>
</evidence>
<evidence type="ECO:0000256" key="5">
    <source>
        <dbReference type="ARBA" id="ARBA00022605"/>
    </source>
</evidence>
<dbReference type="HAMAP" id="MF_00135">
    <property type="entry name" value="PRAI"/>
    <property type="match status" value="1"/>
</dbReference>
<accession>A0ABV5JS64</accession>
<dbReference type="InterPro" id="IPR001240">
    <property type="entry name" value="PRAI_dom"/>
</dbReference>
<evidence type="ECO:0000256" key="9">
    <source>
        <dbReference type="HAMAP-Rule" id="MF_00135"/>
    </source>
</evidence>
<evidence type="ECO:0000256" key="1">
    <source>
        <dbReference type="ARBA" id="ARBA00001164"/>
    </source>
</evidence>
<evidence type="ECO:0000256" key="7">
    <source>
        <dbReference type="ARBA" id="ARBA00023141"/>
    </source>
</evidence>
<comment type="catalytic activity">
    <reaction evidence="1 9">
        <text>N-(5-phospho-beta-D-ribosyl)anthranilate = 1-(2-carboxyphenylamino)-1-deoxy-D-ribulose 5-phosphate</text>
        <dbReference type="Rhea" id="RHEA:21540"/>
        <dbReference type="ChEBI" id="CHEBI:18277"/>
        <dbReference type="ChEBI" id="CHEBI:58613"/>
        <dbReference type="EC" id="5.3.1.24"/>
    </reaction>
</comment>
<evidence type="ECO:0000313" key="12">
    <source>
        <dbReference type="Proteomes" id="UP001589700"/>
    </source>
</evidence>
<dbReference type="InterPro" id="IPR013785">
    <property type="entry name" value="Aldolase_TIM"/>
</dbReference>
<dbReference type="Pfam" id="PF00697">
    <property type="entry name" value="PRAI"/>
    <property type="match status" value="1"/>
</dbReference>
<evidence type="ECO:0000256" key="6">
    <source>
        <dbReference type="ARBA" id="ARBA00022822"/>
    </source>
</evidence>
<dbReference type="GO" id="GO:0016853">
    <property type="term" value="F:isomerase activity"/>
    <property type="evidence" value="ECO:0007669"/>
    <property type="project" value="UniProtKB-KW"/>
</dbReference>
<comment type="caution">
    <text evidence="11">The sequence shown here is derived from an EMBL/GenBank/DDBJ whole genome shotgun (WGS) entry which is preliminary data.</text>
</comment>
<sequence>MRAKICGIRNESDLRIALDAGADAIGLICGINHRSEDEVTPEVARQLTAAAPPFVSTVLVTHRDTPESILDLADQTGVNTIQVHGIVTLDTLKAVHAAAGSRKVLRAVHVSGEEAIADALESAAHCDGLLLDSRSKDRLGGTGKTHDWSISRRIVEAVAEIGTPVILAGGLNPGNVGAAAEKVGPFGVDVNSGVDDANGDKSPTLCRDFVRNAARTRD</sequence>
<dbReference type="Gene3D" id="3.20.20.70">
    <property type="entry name" value="Aldolase class I"/>
    <property type="match status" value="1"/>
</dbReference>
<evidence type="ECO:0000256" key="3">
    <source>
        <dbReference type="ARBA" id="ARBA00012572"/>
    </source>
</evidence>
<feature type="domain" description="N-(5'phosphoribosyl) anthranilate isomerase (PRAI)" evidence="10">
    <location>
        <begin position="3"/>
        <end position="211"/>
    </location>
</feature>
<gene>
    <name evidence="9" type="primary">trpF</name>
    <name evidence="11" type="ORF">ACFFVD_08035</name>
</gene>
<keyword evidence="5 9" id="KW-0028">Amino-acid biosynthesis</keyword>
<organism evidence="11 12">
    <name type="scientific">Dietzia aerolata</name>
    <dbReference type="NCBI Taxonomy" id="595984"/>
    <lineage>
        <taxon>Bacteria</taxon>
        <taxon>Bacillati</taxon>
        <taxon>Actinomycetota</taxon>
        <taxon>Actinomycetes</taxon>
        <taxon>Mycobacteriales</taxon>
        <taxon>Dietziaceae</taxon>
        <taxon>Dietzia</taxon>
    </lineage>
</organism>
<dbReference type="InterPro" id="IPR011060">
    <property type="entry name" value="RibuloseP-bd_barrel"/>
</dbReference>
<dbReference type="PANTHER" id="PTHR42894:SF1">
    <property type="entry name" value="N-(5'-PHOSPHORIBOSYL)ANTHRANILATE ISOMERASE"/>
    <property type="match status" value="1"/>
</dbReference>
<protein>
    <recommendedName>
        <fullName evidence="4 9">N-(5'-phosphoribosyl)anthranilate isomerase</fullName>
        <shortName evidence="9">PRAI</shortName>
        <ecNumber evidence="3 9">5.3.1.24</ecNumber>
    </recommendedName>
</protein>
<dbReference type="SUPFAM" id="SSF51366">
    <property type="entry name" value="Ribulose-phoshate binding barrel"/>
    <property type="match status" value="1"/>
</dbReference>
<dbReference type="EC" id="5.3.1.24" evidence="3 9"/>
<dbReference type="CDD" id="cd00405">
    <property type="entry name" value="PRAI"/>
    <property type="match status" value="1"/>
</dbReference>
<dbReference type="EMBL" id="JBHMDY010000004">
    <property type="protein sequence ID" value="MFB9259750.1"/>
    <property type="molecule type" value="Genomic_DNA"/>
</dbReference>
<proteinExistence type="inferred from homology"/>
<keyword evidence="7 9" id="KW-0057">Aromatic amino acid biosynthesis</keyword>
<dbReference type="Proteomes" id="UP001589700">
    <property type="component" value="Unassembled WGS sequence"/>
</dbReference>
<evidence type="ECO:0000256" key="2">
    <source>
        <dbReference type="ARBA" id="ARBA00004664"/>
    </source>
</evidence>
<dbReference type="RefSeq" id="WP_182631786.1">
    <property type="nucleotide sequence ID" value="NZ_JAALDM010000083.1"/>
</dbReference>
<evidence type="ECO:0000313" key="11">
    <source>
        <dbReference type="EMBL" id="MFB9259750.1"/>
    </source>
</evidence>
<comment type="similarity">
    <text evidence="9">Belongs to the TrpF family.</text>
</comment>
<dbReference type="PANTHER" id="PTHR42894">
    <property type="entry name" value="N-(5'-PHOSPHORIBOSYL)ANTHRANILATE ISOMERASE"/>
    <property type="match status" value="1"/>
</dbReference>